<evidence type="ECO:0000256" key="7">
    <source>
        <dbReference type="ARBA" id="ARBA00023303"/>
    </source>
</evidence>
<name>A0ABN2PSJ8_9ACTN</name>
<keyword evidence="6 10" id="KW-0472">Membrane</keyword>
<proteinExistence type="predicted"/>
<dbReference type="InterPro" id="IPR028325">
    <property type="entry name" value="VG_K_chnl"/>
</dbReference>
<dbReference type="Gene3D" id="1.20.5.110">
    <property type="match status" value="1"/>
</dbReference>
<dbReference type="GO" id="GO:0034220">
    <property type="term" value="P:monoatomic ion transmembrane transport"/>
    <property type="evidence" value="ECO:0007669"/>
    <property type="project" value="UniProtKB-KW"/>
</dbReference>
<evidence type="ECO:0000256" key="4">
    <source>
        <dbReference type="ARBA" id="ARBA00022989"/>
    </source>
</evidence>
<keyword evidence="4 10" id="KW-1133">Transmembrane helix</keyword>
<dbReference type="Gene3D" id="1.20.120.350">
    <property type="entry name" value="Voltage-gated potassium channels. Chain C"/>
    <property type="match status" value="1"/>
</dbReference>
<dbReference type="EMBL" id="BAAAMY010000014">
    <property type="protein sequence ID" value="GAA1929726.1"/>
    <property type="molecule type" value="Genomic_DNA"/>
</dbReference>
<organism evidence="12 13">
    <name type="scientific">Nocardioides lentus</name>
    <dbReference type="NCBI Taxonomy" id="338077"/>
    <lineage>
        <taxon>Bacteria</taxon>
        <taxon>Bacillati</taxon>
        <taxon>Actinomycetota</taxon>
        <taxon>Actinomycetes</taxon>
        <taxon>Propionibacteriales</taxon>
        <taxon>Nocardioidaceae</taxon>
        <taxon>Nocardioides</taxon>
    </lineage>
</organism>
<feature type="transmembrane region" description="Helical" evidence="10">
    <location>
        <begin position="12"/>
        <end position="30"/>
    </location>
</feature>
<dbReference type="SUPFAM" id="SSF81324">
    <property type="entry name" value="Voltage-gated potassium channels"/>
    <property type="match status" value="1"/>
</dbReference>
<dbReference type="Gene3D" id="1.10.287.70">
    <property type="match status" value="1"/>
</dbReference>
<gene>
    <name evidence="12" type="ORF">GCM10009737_34470</name>
</gene>
<evidence type="ECO:0000313" key="12">
    <source>
        <dbReference type="EMBL" id="GAA1929726.1"/>
    </source>
</evidence>
<dbReference type="PANTHER" id="PTHR11537">
    <property type="entry name" value="VOLTAGE-GATED POTASSIUM CHANNEL"/>
    <property type="match status" value="1"/>
</dbReference>
<dbReference type="RefSeq" id="WP_344008944.1">
    <property type="nucleotide sequence ID" value="NZ_BAAAMY010000014.1"/>
</dbReference>
<dbReference type="PANTHER" id="PTHR11537:SF254">
    <property type="entry name" value="POTASSIUM VOLTAGE-GATED CHANNEL PROTEIN SHAB"/>
    <property type="match status" value="1"/>
</dbReference>
<feature type="domain" description="Potassium channel" evidence="11">
    <location>
        <begin position="146"/>
        <end position="202"/>
    </location>
</feature>
<evidence type="ECO:0000256" key="8">
    <source>
        <dbReference type="SAM" id="Coils"/>
    </source>
</evidence>
<keyword evidence="5" id="KW-0406">Ion transport</keyword>
<dbReference type="InterPro" id="IPR027359">
    <property type="entry name" value="Volt_channel_dom_sf"/>
</dbReference>
<evidence type="ECO:0000256" key="9">
    <source>
        <dbReference type="SAM" id="MobiDB-lite"/>
    </source>
</evidence>
<comment type="subcellular location">
    <subcellularLocation>
        <location evidence="1">Membrane</location>
        <topology evidence="1">Multi-pass membrane protein</topology>
    </subcellularLocation>
</comment>
<reference evidence="12 13" key="1">
    <citation type="journal article" date="2019" name="Int. J. Syst. Evol. Microbiol.">
        <title>The Global Catalogue of Microorganisms (GCM) 10K type strain sequencing project: providing services to taxonomists for standard genome sequencing and annotation.</title>
        <authorList>
            <consortium name="The Broad Institute Genomics Platform"/>
            <consortium name="The Broad Institute Genome Sequencing Center for Infectious Disease"/>
            <person name="Wu L."/>
            <person name="Ma J."/>
        </authorList>
    </citation>
    <scope>NUCLEOTIDE SEQUENCE [LARGE SCALE GENOMIC DNA]</scope>
    <source>
        <strain evidence="12 13">JCM 14046</strain>
    </source>
</reference>
<dbReference type="Pfam" id="PF07885">
    <property type="entry name" value="Ion_trans_2"/>
    <property type="match status" value="1"/>
</dbReference>
<feature type="transmembrane region" description="Helical" evidence="10">
    <location>
        <begin position="177"/>
        <end position="202"/>
    </location>
</feature>
<comment type="caution">
    <text evidence="12">The sequence shown here is derived from an EMBL/GenBank/DDBJ whole genome shotgun (WGS) entry which is preliminary data.</text>
</comment>
<feature type="coiled-coil region" evidence="8">
    <location>
        <begin position="202"/>
        <end position="229"/>
    </location>
</feature>
<evidence type="ECO:0000256" key="6">
    <source>
        <dbReference type="ARBA" id="ARBA00023136"/>
    </source>
</evidence>
<evidence type="ECO:0000256" key="3">
    <source>
        <dbReference type="ARBA" id="ARBA00022692"/>
    </source>
</evidence>
<evidence type="ECO:0000256" key="1">
    <source>
        <dbReference type="ARBA" id="ARBA00004141"/>
    </source>
</evidence>
<feature type="region of interest" description="Disordered" evidence="9">
    <location>
        <begin position="231"/>
        <end position="253"/>
    </location>
</feature>
<keyword evidence="2" id="KW-0813">Transport</keyword>
<keyword evidence="8" id="KW-0175">Coiled coil</keyword>
<evidence type="ECO:0000259" key="11">
    <source>
        <dbReference type="Pfam" id="PF07885"/>
    </source>
</evidence>
<evidence type="ECO:0000256" key="10">
    <source>
        <dbReference type="SAM" id="Phobius"/>
    </source>
</evidence>
<evidence type="ECO:0000256" key="5">
    <source>
        <dbReference type="ARBA" id="ARBA00023065"/>
    </source>
</evidence>
<dbReference type="Proteomes" id="UP001501612">
    <property type="component" value="Unassembled WGS sequence"/>
</dbReference>
<keyword evidence="13" id="KW-1185">Reference proteome</keyword>
<accession>A0ABN2PSJ8</accession>
<evidence type="ECO:0000313" key="13">
    <source>
        <dbReference type="Proteomes" id="UP001501612"/>
    </source>
</evidence>
<feature type="transmembrane region" description="Helical" evidence="10">
    <location>
        <begin position="115"/>
        <end position="135"/>
    </location>
</feature>
<sequence length="253" mass="27118">MVVERTAWERRTEWPLVAAAFAFLAAYAWPILDPDLGGSARAAASAVTWSVWIVFGVDYLVRLAQAGDRRRWFARHLPDLAMLVLPLLRPLQLLRLVTLVQVLNRSAAGRFRGRVALYVACGAALLALVAALAVLDAERGAPGALITTYGDAVWWACTTMSTVGYGDLYPVTTAGRVVGVLLMVGGIALLGTVTATLASWLVERVRDETDETDEELGRLRDEVARLTAALERPGEVAGADGEPSIVPGQGPGR</sequence>
<evidence type="ECO:0000256" key="2">
    <source>
        <dbReference type="ARBA" id="ARBA00022448"/>
    </source>
</evidence>
<protein>
    <submittedName>
        <fullName evidence="12">Potassium channel family protein</fullName>
    </submittedName>
</protein>
<keyword evidence="7 12" id="KW-0407">Ion channel</keyword>
<keyword evidence="3 10" id="KW-0812">Transmembrane</keyword>
<feature type="transmembrane region" description="Helical" evidence="10">
    <location>
        <begin position="42"/>
        <end position="61"/>
    </location>
</feature>
<dbReference type="InterPro" id="IPR013099">
    <property type="entry name" value="K_chnl_dom"/>
</dbReference>